<comment type="subcellular location">
    <subcellularLocation>
        <location evidence="1">Secreted</location>
    </subcellularLocation>
</comment>
<name>F7G570_MONDO</name>
<dbReference type="GO" id="GO:0070374">
    <property type="term" value="P:positive regulation of ERK1 and ERK2 cascade"/>
    <property type="evidence" value="ECO:0000318"/>
    <property type="project" value="GO_Central"/>
</dbReference>
<sequence>MELTELLVVAMFLLTSRLTFTLTSPAPVCDPRLFNKLLRDSAALHSRLSQCSDLSPLPIPVLLPTVDFSLREWRAKTEQTKGQEVLGAVTLLLEGAIAARGQLNPSCLSSLLGQLSAQTHSLLGALQGLLGTPSLPKGQTIAHREPTAIFLSFQQLLRGKVRFLLHAVRPLLCARQDQMATAATGSGLTPSVRTTSELKDKTPTSLESGPGSSARATGTPKTTSRPLTKSPVRIPGLLNHTASLLDKGPPHSNSTLGLWNRTHGISLVPSDNTLESPNEPPGTLDVTFQSPIPLPGLIISPSIPPPGHHVLSSPSPALLTPTPRPYVPSASPPATSSGNSASEICCLHSQDEPNIQGTAFTATSYP</sequence>
<feature type="region of interest" description="Disordered" evidence="7">
    <location>
        <begin position="269"/>
        <end position="289"/>
    </location>
</feature>
<dbReference type="GO" id="GO:0038163">
    <property type="term" value="P:thrombopoietin-mediated signaling pathway"/>
    <property type="evidence" value="ECO:0000318"/>
    <property type="project" value="GO_Central"/>
</dbReference>
<keyword evidence="5 8" id="KW-0732">Signal</keyword>
<comment type="similarity">
    <text evidence="2">Belongs to the EPO/TPO family.</text>
</comment>
<feature type="compositionally biased region" description="Polar residues" evidence="7">
    <location>
        <begin position="182"/>
        <end position="195"/>
    </location>
</feature>
<protein>
    <submittedName>
        <fullName evidence="9">Thrombopoietin</fullName>
    </submittedName>
</protein>
<keyword evidence="6" id="KW-1015">Disulfide bond</keyword>
<proteinExistence type="inferred from homology"/>
<dbReference type="Proteomes" id="UP000002280">
    <property type="component" value="Chromosome 2"/>
</dbReference>
<evidence type="ECO:0000313" key="10">
    <source>
        <dbReference type="Proteomes" id="UP000002280"/>
    </source>
</evidence>
<dbReference type="Bgee" id="ENSMODG00000002581">
    <property type="expression patterns" value="Expressed in liver and 15 other cell types or tissues"/>
</dbReference>
<organism evidence="9 10">
    <name type="scientific">Monodelphis domestica</name>
    <name type="common">Gray short-tailed opossum</name>
    <dbReference type="NCBI Taxonomy" id="13616"/>
    <lineage>
        <taxon>Eukaryota</taxon>
        <taxon>Metazoa</taxon>
        <taxon>Chordata</taxon>
        <taxon>Craniata</taxon>
        <taxon>Vertebrata</taxon>
        <taxon>Euteleostomi</taxon>
        <taxon>Mammalia</taxon>
        <taxon>Metatheria</taxon>
        <taxon>Didelphimorphia</taxon>
        <taxon>Didelphidae</taxon>
        <taxon>Monodelphis</taxon>
    </lineage>
</organism>
<dbReference type="GO" id="GO:0005576">
    <property type="term" value="C:extracellular region"/>
    <property type="evidence" value="ECO:0000318"/>
    <property type="project" value="GO_Central"/>
</dbReference>
<feature type="chain" id="PRO_5023855419" evidence="8">
    <location>
        <begin position="22"/>
        <end position="366"/>
    </location>
</feature>
<feature type="compositionally biased region" description="Polar residues" evidence="7">
    <location>
        <begin position="203"/>
        <end position="227"/>
    </location>
</feature>
<evidence type="ECO:0000256" key="7">
    <source>
        <dbReference type="SAM" id="MobiDB-lite"/>
    </source>
</evidence>
<reference evidence="9" key="3">
    <citation type="submission" date="2025-09" db="UniProtKB">
        <authorList>
            <consortium name="Ensembl"/>
        </authorList>
    </citation>
    <scope>IDENTIFICATION</scope>
</reference>
<evidence type="ECO:0000256" key="5">
    <source>
        <dbReference type="ARBA" id="ARBA00022729"/>
    </source>
</evidence>
<dbReference type="GO" id="GO:0005179">
    <property type="term" value="F:hormone activity"/>
    <property type="evidence" value="ECO:0007669"/>
    <property type="project" value="UniProtKB-KW"/>
</dbReference>
<dbReference type="GO" id="GO:1902035">
    <property type="term" value="P:positive regulation of hematopoietic stem cell proliferation"/>
    <property type="evidence" value="ECO:0000318"/>
    <property type="project" value="GO_Central"/>
</dbReference>
<accession>F7G570</accession>
<dbReference type="eggNOG" id="ENOG502S9T0">
    <property type="taxonomic scope" value="Eukaryota"/>
</dbReference>
<evidence type="ECO:0000313" key="9">
    <source>
        <dbReference type="Ensembl" id="ENSMODP00000003136.3"/>
    </source>
</evidence>
<dbReference type="FunCoup" id="F7G570">
    <property type="interactions" value="92"/>
</dbReference>
<dbReference type="GO" id="GO:0008283">
    <property type="term" value="P:cell population proliferation"/>
    <property type="evidence" value="ECO:0007669"/>
    <property type="project" value="InterPro"/>
</dbReference>
<reference evidence="9" key="2">
    <citation type="submission" date="2025-08" db="UniProtKB">
        <authorList>
            <consortium name="Ensembl"/>
        </authorList>
    </citation>
    <scope>IDENTIFICATION</scope>
</reference>
<keyword evidence="3" id="KW-0964">Secreted</keyword>
<dbReference type="InterPro" id="IPR009079">
    <property type="entry name" value="4_helix_cytokine-like_core"/>
</dbReference>
<keyword evidence="4" id="KW-0372">Hormone</keyword>
<feature type="signal peptide" evidence="8">
    <location>
        <begin position="1"/>
        <end position="21"/>
    </location>
</feature>
<evidence type="ECO:0000256" key="1">
    <source>
        <dbReference type="ARBA" id="ARBA00004613"/>
    </source>
</evidence>
<dbReference type="PANTHER" id="PTHR10560">
    <property type="entry name" value="THROMBOPOIETIN"/>
    <property type="match status" value="1"/>
</dbReference>
<feature type="region of interest" description="Disordered" evidence="7">
    <location>
        <begin position="308"/>
        <end position="344"/>
    </location>
</feature>
<feature type="compositionally biased region" description="Polar residues" evidence="7">
    <location>
        <begin position="332"/>
        <end position="342"/>
    </location>
</feature>
<dbReference type="InterPro" id="IPR003978">
    <property type="entry name" value="Thrombopoietin"/>
</dbReference>
<keyword evidence="10" id="KW-1185">Reference proteome</keyword>
<feature type="compositionally biased region" description="Low complexity" evidence="7">
    <location>
        <begin position="311"/>
        <end position="321"/>
    </location>
</feature>
<dbReference type="GO" id="GO:0005125">
    <property type="term" value="F:cytokine activity"/>
    <property type="evidence" value="ECO:0007669"/>
    <property type="project" value="InterPro"/>
</dbReference>
<dbReference type="OMA" id="PILCARQ"/>
<dbReference type="AlphaFoldDB" id="F7G570"/>
<dbReference type="InParanoid" id="F7G570"/>
<evidence type="ECO:0000256" key="3">
    <source>
        <dbReference type="ARBA" id="ARBA00022525"/>
    </source>
</evidence>
<dbReference type="KEGG" id="mdo:100026113"/>
<evidence type="ECO:0000256" key="6">
    <source>
        <dbReference type="ARBA" id="ARBA00023157"/>
    </source>
</evidence>
<dbReference type="Gene3D" id="1.20.1250.10">
    <property type="match status" value="1"/>
</dbReference>
<dbReference type="Pfam" id="PF00758">
    <property type="entry name" value="EPO_TPO"/>
    <property type="match status" value="1"/>
</dbReference>
<dbReference type="HOGENOM" id="CLU_039844_0_0_1"/>
<dbReference type="STRING" id="13616.ENSMODP00000003136"/>
<dbReference type="GeneTree" id="ENSGT00390000006294"/>
<dbReference type="SUPFAM" id="SSF47266">
    <property type="entry name" value="4-helical cytokines"/>
    <property type="match status" value="1"/>
</dbReference>
<dbReference type="PANTHER" id="PTHR10560:SF0">
    <property type="entry name" value="THROMBOPOIETIN"/>
    <property type="match status" value="1"/>
</dbReference>
<evidence type="ECO:0000256" key="4">
    <source>
        <dbReference type="ARBA" id="ARBA00022702"/>
    </source>
</evidence>
<dbReference type="InterPro" id="IPR001323">
    <property type="entry name" value="EPO_TPO"/>
</dbReference>
<dbReference type="GO" id="GO:0005102">
    <property type="term" value="F:signaling receptor binding"/>
    <property type="evidence" value="ECO:0000318"/>
    <property type="project" value="GO_Central"/>
</dbReference>
<dbReference type="Ensembl" id="ENSMODT00000003204.3">
    <property type="protein sequence ID" value="ENSMODP00000003136.3"/>
    <property type="gene ID" value="ENSMODG00000002581.4"/>
</dbReference>
<evidence type="ECO:0000256" key="2">
    <source>
        <dbReference type="ARBA" id="ARBA00005782"/>
    </source>
</evidence>
<evidence type="ECO:0000256" key="8">
    <source>
        <dbReference type="SAM" id="SignalP"/>
    </source>
</evidence>
<feature type="region of interest" description="Disordered" evidence="7">
    <location>
        <begin position="182"/>
        <end position="234"/>
    </location>
</feature>
<reference evidence="9 10" key="1">
    <citation type="journal article" date="2007" name="Nature">
        <title>Genome of the marsupial Monodelphis domestica reveals innovation in non-coding sequences.</title>
        <authorList>
            <person name="Mikkelsen T.S."/>
            <person name="Wakefield M.J."/>
            <person name="Aken B."/>
            <person name="Amemiya C.T."/>
            <person name="Chang J.L."/>
            <person name="Duke S."/>
            <person name="Garber M."/>
            <person name="Gentles A.J."/>
            <person name="Goodstadt L."/>
            <person name="Heger A."/>
            <person name="Jurka J."/>
            <person name="Kamal M."/>
            <person name="Mauceli E."/>
            <person name="Searle S.M."/>
            <person name="Sharpe T."/>
            <person name="Baker M.L."/>
            <person name="Batzer M.A."/>
            <person name="Benos P.V."/>
            <person name="Belov K."/>
            <person name="Clamp M."/>
            <person name="Cook A."/>
            <person name="Cuff J."/>
            <person name="Das R."/>
            <person name="Davidow L."/>
            <person name="Deakin J.E."/>
            <person name="Fazzari M.J."/>
            <person name="Glass J.L."/>
            <person name="Grabherr M."/>
            <person name="Greally J.M."/>
            <person name="Gu W."/>
            <person name="Hore T.A."/>
            <person name="Huttley G.A."/>
            <person name="Kleber M."/>
            <person name="Jirtle R.L."/>
            <person name="Koina E."/>
            <person name="Lee J.T."/>
            <person name="Mahony S."/>
            <person name="Marra M.A."/>
            <person name="Miller R.D."/>
            <person name="Nicholls R.D."/>
            <person name="Oda M."/>
            <person name="Papenfuss A.T."/>
            <person name="Parra Z.E."/>
            <person name="Pollock D.D."/>
            <person name="Ray D.A."/>
            <person name="Schein J.E."/>
            <person name="Speed T.P."/>
            <person name="Thompson K."/>
            <person name="VandeBerg J.L."/>
            <person name="Wade C.M."/>
            <person name="Walker J.A."/>
            <person name="Waters P.D."/>
            <person name="Webber C."/>
            <person name="Weidman J.R."/>
            <person name="Xie X."/>
            <person name="Zody M.C."/>
            <person name="Baldwin J."/>
            <person name="Abdouelleil A."/>
            <person name="Abdulkadir J."/>
            <person name="Abebe A."/>
            <person name="Abera B."/>
            <person name="Abreu J."/>
            <person name="Acer S.C."/>
            <person name="Aftuck L."/>
            <person name="Alexander A."/>
            <person name="An P."/>
            <person name="Anderson E."/>
            <person name="Anderson S."/>
            <person name="Arachi H."/>
            <person name="Azer M."/>
            <person name="Bachantsang P."/>
            <person name="Barry A."/>
            <person name="Bayul T."/>
            <person name="Berlin A."/>
            <person name="Bessette D."/>
            <person name="Bloom T."/>
            <person name="Bloom T."/>
            <person name="Boguslavskiy L."/>
            <person name="Bonnet C."/>
            <person name="Boukhgalter B."/>
            <person name="Bourzgui I."/>
            <person name="Brown A."/>
            <person name="Cahill P."/>
            <person name="Channer S."/>
            <person name="Cheshatsang Y."/>
            <person name="Chuda L."/>
            <person name="Citroen M."/>
            <person name="Collymore A."/>
            <person name="Cooke P."/>
            <person name="Costello M."/>
            <person name="D'Aco K."/>
            <person name="Daza R."/>
            <person name="De Haan G."/>
            <person name="DeGray S."/>
            <person name="DeMaso C."/>
            <person name="Dhargay N."/>
            <person name="Dooley K."/>
            <person name="Dooley E."/>
            <person name="Doricent M."/>
            <person name="Dorje P."/>
            <person name="Dorjee K."/>
            <person name="Dupes A."/>
            <person name="Elong R."/>
            <person name="Falk J."/>
            <person name="Farina A."/>
            <person name="Faro S."/>
            <person name="Ferguson D."/>
            <person name="Fisher S."/>
            <person name="Foley C.D."/>
            <person name="Franke A."/>
            <person name="Friedrich D."/>
            <person name="Gadbois L."/>
            <person name="Gearin G."/>
            <person name="Gearin C.R."/>
            <person name="Giannoukos G."/>
            <person name="Goode T."/>
            <person name="Graham J."/>
            <person name="Grandbois E."/>
            <person name="Grewal S."/>
            <person name="Gyaltsen K."/>
            <person name="Hafez N."/>
            <person name="Hagos B."/>
            <person name="Hall J."/>
            <person name="Henson C."/>
            <person name="Hollinger A."/>
            <person name="Honan T."/>
            <person name="Huard M.D."/>
            <person name="Hughes L."/>
            <person name="Hurhula B."/>
            <person name="Husby M.E."/>
            <person name="Kamat A."/>
            <person name="Kanga B."/>
            <person name="Kashin S."/>
            <person name="Khazanovich D."/>
            <person name="Kisner P."/>
            <person name="Lance K."/>
            <person name="Lara M."/>
            <person name="Lee W."/>
            <person name="Lennon N."/>
            <person name="Letendre F."/>
            <person name="LeVine R."/>
            <person name="Lipovsky A."/>
            <person name="Liu X."/>
            <person name="Liu J."/>
            <person name="Liu S."/>
            <person name="Lokyitsang T."/>
            <person name="Lokyitsang Y."/>
            <person name="Lubonja R."/>
            <person name="Lui A."/>
            <person name="MacDonald P."/>
            <person name="Magnisalis V."/>
            <person name="Maru K."/>
            <person name="Matthews C."/>
            <person name="McCusker W."/>
            <person name="McDonough S."/>
            <person name="Mehta T."/>
            <person name="Meldrim J."/>
            <person name="Meneus L."/>
            <person name="Mihai O."/>
            <person name="Mihalev A."/>
            <person name="Mihova T."/>
            <person name="Mittelman R."/>
            <person name="Mlenga V."/>
            <person name="Montmayeur A."/>
            <person name="Mulrain L."/>
            <person name="Navidi A."/>
            <person name="Naylor J."/>
            <person name="Negash T."/>
            <person name="Nguyen T."/>
            <person name="Nguyen N."/>
            <person name="Nicol R."/>
            <person name="Norbu C."/>
            <person name="Norbu N."/>
            <person name="Novod N."/>
            <person name="O'Neill B."/>
            <person name="Osman S."/>
            <person name="Markiewicz E."/>
            <person name="Oyono O.L."/>
            <person name="Patti C."/>
            <person name="Phunkhang P."/>
            <person name="Pierre F."/>
            <person name="Priest M."/>
            <person name="Raghuraman S."/>
            <person name="Rege F."/>
            <person name="Reyes R."/>
            <person name="Rise C."/>
            <person name="Rogov P."/>
            <person name="Ross K."/>
            <person name="Ryan E."/>
            <person name="Settipalli S."/>
            <person name="Shea T."/>
            <person name="Sherpa N."/>
            <person name="Shi L."/>
            <person name="Shih D."/>
            <person name="Sparrow T."/>
            <person name="Spaulding J."/>
            <person name="Stalker J."/>
            <person name="Stange-Thomann N."/>
            <person name="Stavropoulos S."/>
            <person name="Stone C."/>
            <person name="Strader C."/>
            <person name="Tesfaye S."/>
            <person name="Thomson T."/>
            <person name="Thoulutsang Y."/>
            <person name="Thoulutsang D."/>
            <person name="Topham K."/>
            <person name="Topping I."/>
            <person name="Tsamla T."/>
            <person name="Vassiliev H."/>
            <person name="Vo A."/>
            <person name="Wangchuk T."/>
            <person name="Wangdi T."/>
            <person name="Weiand M."/>
            <person name="Wilkinson J."/>
            <person name="Wilson A."/>
            <person name="Yadav S."/>
            <person name="Young G."/>
            <person name="Yu Q."/>
            <person name="Zembek L."/>
            <person name="Zhong D."/>
            <person name="Zimmer A."/>
            <person name="Zwirko Z."/>
            <person name="Jaffe D.B."/>
            <person name="Alvarez P."/>
            <person name="Brockman W."/>
            <person name="Butler J."/>
            <person name="Chin C."/>
            <person name="Gnerre S."/>
            <person name="MacCallum I."/>
            <person name="Graves J.A."/>
            <person name="Ponting C.P."/>
            <person name="Breen M."/>
            <person name="Samollow P.B."/>
            <person name="Lander E.S."/>
            <person name="Lindblad-Toh K."/>
        </authorList>
    </citation>
    <scope>NUCLEOTIDE SEQUENCE [LARGE SCALE GENOMIC DNA]</scope>
</reference>
<dbReference type="PRINTS" id="PR01485">
    <property type="entry name" value="THROMBOPTN"/>
</dbReference>